<dbReference type="Gene3D" id="1.10.10.2120">
    <property type="match status" value="1"/>
</dbReference>
<name>A0ABR4PVC0_9HELO</name>
<comment type="caution">
    <text evidence="2">The sequence shown here is derived from an EMBL/GenBank/DDBJ whole genome shotgun (WGS) entry which is preliminary data.</text>
</comment>
<keyword evidence="3" id="KW-1185">Reference proteome</keyword>
<dbReference type="PANTHER" id="PTHR34180:SF1">
    <property type="entry name" value="BETA-ALANYL-DOPAMINE_CARCININE HYDROLASE"/>
    <property type="match status" value="1"/>
</dbReference>
<evidence type="ECO:0000259" key="1">
    <source>
        <dbReference type="Pfam" id="PF03417"/>
    </source>
</evidence>
<dbReference type="Proteomes" id="UP001629113">
    <property type="component" value="Unassembled WGS sequence"/>
</dbReference>
<evidence type="ECO:0000313" key="3">
    <source>
        <dbReference type="Proteomes" id="UP001629113"/>
    </source>
</evidence>
<organism evidence="2 3">
    <name type="scientific">Phlyctema vagabunda</name>
    <dbReference type="NCBI Taxonomy" id="108571"/>
    <lineage>
        <taxon>Eukaryota</taxon>
        <taxon>Fungi</taxon>
        <taxon>Dikarya</taxon>
        <taxon>Ascomycota</taxon>
        <taxon>Pezizomycotina</taxon>
        <taxon>Leotiomycetes</taxon>
        <taxon>Helotiales</taxon>
        <taxon>Dermateaceae</taxon>
        <taxon>Phlyctema</taxon>
    </lineage>
</organism>
<dbReference type="Gene3D" id="3.60.60.10">
    <property type="entry name" value="Penicillin V Acylase, Chain A"/>
    <property type="match status" value="1"/>
</dbReference>
<protein>
    <recommendedName>
        <fullName evidence="1">Peptidase C45 hydrolase domain-containing protein</fullName>
    </recommendedName>
</protein>
<dbReference type="EMBL" id="JBFCZG010000001">
    <property type="protein sequence ID" value="KAL3427307.1"/>
    <property type="molecule type" value="Genomic_DNA"/>
</dbReference>
<dbReference type="InterPro" id="IPR047801">
    <property type="entry name" value="Peptidase_C45"/>
</dbReference>
<proteinExistence type="predicted"/>
<accession>A0ABR4PVC0</accession>
<evidence type="ECO:0000313" key="2">
    <source>
        <dbReference type="EMBL" id="KAL3427307.1"/>
    </source>
</evidence>
<dbReference type="InterPro" id="IPR047794">
    <property type="entry name" value="C45_proenzyme-like"/>
</dbReference>
<feature type="domain" description="Peptidase C45 hydrolase" evidence="1">
    <location>
        <begin position="108"/>
        <end position="334"/>
    </location>
</feature>
<dbReference type="InterPro" id="IPR005079">
    <property type="entry name" value="Peptidase_C45_hydrolase"/>
</dbReference>
<sequence>MEEVYCYGNAHEIGLQHGRAAKRQIFRCIRFYQKLFETRCKMDWPSVKKFALQYQPYLAANWPLYVSEMEGVADGADVGYLDILALNVRTEIAFGAFNDGCTALSWSGRQASILAQNWDWYTEQANTLIVLKIAKERGGMCMHMVTEAGIIGKIGMNEKGVGCTLNAIKAKGVSFDRLPCHLALRTVMESPTRAAAVEALEKAGVASACHILVADLTGGTGLECSSTDIVKLEMDAAGVVAHTNHYVLPHDPSVVESTDWIPDTEFRLERINELLRNSGEEQPNSEVVQCMLRDELVGDGAAICRSTGKENIATLFSVVMDMKTKKGQVLAGKPVAPVETFILDP</sequence>
<dbReference type="Pfam" id="PF03417">
    <property type="entry name" value="AAT"/>
    <property type="match status" value="1"/>
</dbReference>
<dbReference type="NCBIfam" id="NF040521">
    <property type="entry name" value="C45_proenzyme"/>
    <property type="match status" value="1"/>
</dbReference>
<reference evidence="2 3" key="1">
    <citation type="submission" date="2024-06" db="EMBL/GenBank/DDBJ databases">
        <title>Complete genome of Phlyctema vagabunda strain 19-DSS-EL-015.</title>
        <authorList>
            <person name="Fiorenzani C."/>
        </authorList>
    </citation>
    <scope>NUCLEOTIDE SEQUENCE [LARGE SCALE GENOMIC DNA]</scope>
    <source>
        <strain evidence="2 3">19-DSS-EL-015</strain>
    </source>
</reference>
<dbReference type="PANTHER" id="PTHR34180">
    <property type="entry name" value="PEPTIDASE C45"/>
    <property type="match status" value="1"/>
</dbReference>
<gene>
    <name evidence="2" type="ORF">PVAG01_00816</name>
</gene>